<evidence type="ECO:0000313" key="3">
    <source>
        <dbReference type="Proteomes" id="UP000250235"/>
    </source>
</evidence>
<gene>
    <name evidence="2" type="ORF">F511_04863</name>
</gene>
<sequence length="238" mass="26695">MHEERNNSSGYNQGREPKNAMHSSTKSTIEYVATVSAGVRALPARPYSPTNTRCINRSTQDNNQERPFHTPATTLHPRQKHTANNSLQEWYKMEELLERSPTLPRKNQTTASNDGNSPKKLTVNSIRVRETEVDNLENFTKSHKNIDPSGIDSDVEVKHLDVDSKGYAISLSCVFSSWVSTSEASVFSSWTMDYMSNGASISVVEVFQLLEHSAVGIFQLLQHSAFDIFSCDNYSAMK</sequence>
<proteinExistence type="predicted"/>
<reference evidence="2 3" key="1">
    <citation type="journal article" date="2015" name="Proc. Natl. Acad. Sci. U.S.A.">
        <title>The resurrection genome of Boea hygrometrica: A blueprint for survival of dehydration.</title>
        <authorList>
            <person name="Xiao L."/>
            <person name="Yang G."/>
            <person name="Zhang L."/>
            <person name="Yang X."/>
            <person name="Zhao S."/>
            <person name="Ji Z."/>
            <person name="Zhou Q."/>
            <person name="Hu M."/>
            <person name="Wang Y."/>
            <person name="Chen M."/>
            <person name="Xu Y."/>
            <person name="Jin H."/>
            <person name="Xiao X."/>
            <person name="Hu G."/>
            <person name="Bao F."/>
            <person name="Hu Y."/>
            <person name="Wan P."/>
            <person name="Li L."/>
            <person name="Deng X."/>
            <person name="Kuang T."/>
            <person name="Xiang C."/>
            <person name="Zhu J.K."/>
            <person name="Oliver M.J."/>
            <person name="He Y."/>
        </authorList>
    </citation>
    <scope>NUCLEOTIDE SEQUENCE [LARGE SCALE GENOMIC DNA]</scope>
    <source>
        <strain evidence="3">cv. XS01</strain>
    </source>
</reference>
<name>A0A2Z7DF32_9LAMI</name>
<keyword evidence="3" id="KW-1185">Reference proteome</keyword>
<dbReference type="EMBL" id="KQ987296">
    <property type="protein sequence ID" value="KZV57426.1"/>
    <property type="molecule type" value="Genomic_DNA"/>
</dbReference>
<protein>
    <submittedName>
        <fullName evidence="2">Pentatricopeptide repeat-containing protein</fullName>
    </submittedName>
</protein>
<feature type="compositionally biased region" description="Polar residues" evidence="1">
    <location>
        <begin position="48"/>
        <end position="62"/>
    </location>
</feature>
<organism evidence="2 3">
    <name type="scientific">Dorcoceras hygrometricum</name>
    <dbReference type="NCBI Taxonomy" id="472368"/>
    <lineage>
        <taxon>Eukaryota</taxon>
        <taxon>Viridiplantae</taxon>
        <taxon>Streptophyta</taxon>
        <taxon>Embryophyta</taxon>
        <taxon>Tracheophyta</taxon>
        <taxon>Spermatophyta</taxon>
        <taxon>Magnoliopsida</taxon>
        <taxon>eudicotyledons</taxon>
        <taxon>Gunneridae</taxon>
        <taxon>Pentapetalae</taxon>
        <taxon>asterids</taxon>
        <taxon>lamiids</taxon>
        <taxon>Lamiales</taxon>
        <taxon>Gesneriaceae</taxon>
        <taxon>Didymocarpoideae</taxon>
        <taxon>Trichosporeae</taxon>
        <taxon>Loxocarpinae</taxon>
        <taxon>Dorcoceras</taxon>
    </lineage>
</organism>
<dbReference type="AlphaFoldDB" id="A0A2Z7DF32"/>
<feature type="region of interest" description="Disordered" evidence="1">
    <location>
        <begin position="1"/>
        <end position="25"/>
    </location>
</feature>
<feature type="region of interest" description="Disordered" evidence="1">
    <location>
        <begin position="48"/>
        <end position="81"/>
    </location>
</feature>
<feature type="region of interest" description="Disordered" evidence="1">
    <location>
        <begin position="100"/>
        <end position="120"/>
    </location>
</feature>
<evidence type="ECO:0000313" key="2">
    <source>
        <dbReference type="EMBL" id="KZV57426.1"/>
    </source>
</evidence>
<evidence type="ECO:0000256" key="1">
    <source>
        <dbReference type="SAM" id="MobiDB-lite"/>
    </source>
</evidence>
<accession>A0A2Z7DF32</accession>
<dbReference type="Proteomes" id="UP000250235">
    <property type="component" value="Unassembled WGS sequence"/>
</dbReference>
<feature type="compositionally biased region" description="Polar residues" evidence="1">
    <location>
        <begin position="105"/>
        <end position="116"/>
    </location>
</feature>